<organism evidence="10 11">
    <name type="scientific">Fusarium euwallaceae</name>
    <dbReference type="NCBI Taxonomy" id="1147111"/>
    <lineage>
        <taxon>Eukaryota</taxon>
        <taxon>Fungi</taxon>
        <taxon>Dikarya</taxon>
        <taxon>Ascomycota</taxon>
        <taxon>Pezizomycotina</taxon>
        <taxon>Sordariomycetes</taxon>
        <taxon>Hypocreomycetidae</taxon>
        <taxon>Hypocreales</taxon>
        <taxon>Nectriaceae</taxon>
        <taxon>Fusarium</taxon>
        <taxon>Fusarium solani species complex</taxon>
    </lineage>
</organism>
<feature type="domain" description="RING-type" evidence="7">
    <location>
        <begin position="621"/>
        <end position="664"/>
    </location>
</feature>
<dbReference type="Pfam" id="PF01485">
    <property type="entry name" value="IBR"/>
    <property type="match status" value="1"/>
</dbReference>
<protein>
    <submittedName>
        <fullName evidence="10">Uncharacterized protein</fullName>
    </submittedName>
</protein>
<dbReference type="PROSITE" id="PS50103">
    <property type="entry name" value="ZF_C3H1"/>
    <property type="match status" value="1"/>
</dbReference>
<keyword evidence="2 5" id="KW-0863">Zinc-finger</keyword>
<dbReference type="InterPro" id="IPR012677">
    <property type="entry name" value="Nucleotide-bd_a/b_plait_sf"/>
</dbReference>
<dbReference type="PANTHER" id="PTHR47843:SF2">
    <property type="entry name" value="BTB DOMAIN-CONTAINING PROTEIN"/>
    <property type="match status" value="1"/>
</dbReference>
<evidence type="ECO:0000256" key="4">
    <source>
        <dbReference type="ARBA" id="ARBA00022833"/>
    </source>
</evidence>
<dbReference type="InterPro" id="IPR035979">
    <property type="entry name" value="RBD_domain_sf"/>
</dbReference>
<comment type="caution">
    <text evidence="10">The sequence shown here is derived from an EMBL/GenBank/DDBJ whole genome shotgun (WGS) entry which is preliminary data.</text>
</comment>
<dbReference type="GO" id="GO:0003723">
    <property type="term" value="F:RNA binding"/>
    <property type="evidence" value="ECO:0007669"/>
    <property type="project" value="InterPro"/>
</dbReference>
<dbReference type="AlphaFoldDB" id="A0A430LBH2"/>
<evidence type="ECO:0000256" key="5">
    <source>
        <dbReference type="PROSITE-ProRule" id="PRU00723"/>
    </source>
</evidence>
<dbReference type="Gene3D" id="3.30.40.10">
    <property type="entry name" value="Zinc/RING finger domain, C3HC4 (zinc finger)"/>
    <property type="match status" value="1"/>
</dbReference>
<dbReference type="SUPFAM" id="SSF54695">
    <property type="entry name" value="POZ domain"/>
    <property type="match status" value="1"/>
</dbReference>
<dbReference type="Gene3D" id="1.20.120.1350">
    <property type="entry name" value="Pneumovirus matrix protein 2 (M2), zinc-binding domain"/>
    <property type="match status" value="1"/>
</dbReference>
<keyword evidence="3" id="KW-0833">Ubl conjugation pathway</keyword>
<keyword evidence="11" id="KW-1185">Reference proteome</keyword>
<dbReference type="PROSITE" id="PS50089">
    <property type="entry name" value="ZF_RING_2"/>
    <property type="match status" value="1"/>
</dbReference>
<dbReference type="InterPro" id="IPR041367">
    <property type="entry name" value="Znf-CCCH_4"/>
</dbReference>
<evidence type="ECO:0000256" key="6">
    <source>
        <dbReference type="SAM" id="MobiDB-lite"/>
    </source>
</evidence>
<dbReference type="InterPro" id="IPR036855">
    <property type="entry name" value="Znf_CCCH_sf"/>
</dbReference>
<evidence type="ECO:0000256" key="3">
    <source>
        <dbReference type="ARBA" id="ARBA00022786"/>
    </source>
</evidence>
<proteinExistence type="predicted"/>
<dbReference type="PANTHER" id="PTHR47843">
    <property type="entry name" value="BTB DOMAIN-CONTAINING PROTEIN-RELATED"/>
    <property type="match status" value="1"/>
</dbReference>
<feature type="region of interest" description="Disordered" evidence="6">
    <location>
        <begin position="1"/>
        <end position="31"/>
    </location>
</feature>
<dbReference type="CDD" id="cd20335">
    <property type="entry name" value="BRcat_RBR"/>
    <property type="match status" value="1"/>
</dbReference>
<reference evidence="10 11" key="1">
    <citation type="submission" date="2017-06" db="EMBL/GenBank/DDBJ databases">
        <title>Comparative genomic analysis of Ambrosia Fusariam Clade fungi.</title>
        <authorList>
            <person name="Stajich J.E."/>
            <person name="Carrillo J."/>
            <person name="Kijimoto T."/>
            <person name="Eskalen A."/>
            <person name="O'Donnell K."/>
            <person name="Kasson M."/>
        </authorList>
    </citation>
    <scope>NUCLEOTIDE SEQUENCE [LARGE SCALE GENOMIC DNA]</scope>
    <source>
        <strain evidence="10 11">UCR1854</strain>
    </source>
</reference>
<dbReference type="PROSITE" id="PS50097">
    <property type="entry name" value="BTB"/>
    <property type="match status" value="1"/>
</dbReference>
<sequence length="1004" mass="112036">MGNLFTREAPQAESEPQPPLQPYRHPGVPTEVYRVPGATSVPFRFPDRLQYQNDRRTHHALTTPATTPVTTPMSSTQRRKQCRFFAKGNCRKGASCTFLHDKSDGPRQPSTSKENDSIDGFTRELGGAWAEFGDGAMTLRVSLPSDFSAIRIGNLQSDCSEQSITELLSDVGLTISRDDVRLTKHTNSTKCTAVVKVKDPSFSKEACRKLGTCITMRHLEVASIPVPLPKGSNFRQVDCRKVQVSWHRPNRTANLFFGNKEVASRLQHKLRTGRVKVKGSQVGARTPVPRQNRESAMSWMVELTGLAETIEERDILQAIPKTEKPHQVEMGELNYVADPEIDSTLIQSMLNEFGPLEIWEVSDTSKGKRMKAHGTFVEESQARDAASTLDGKPLPFCESSKLFVEVVTSVRFKVSTRVYDVIQQRINAHNSAWDRQYIRFFASPPRGSYRVLKLEGRDRESVAKAKQKLDLVLAGDVMRLDGKNIWYPGFKVSGEAYQRLKTIEEELGVVIIRDARSSQFRVFGAEGRQALASEALGELIKDTASATHFIQLDQDDELSWAVEGGFKALKSQLGPDKAVFDRASRSIVIYGSESDFVKAKLIMAESQKRPLECGLKPETDCPICLCEAEEPIQTSCNHRYCSICFVDMCQAEPSGSSEFCIQCKGGQGKCGHVFGFSEIRNILLSETFEDILEASFRSFIQHHPDQFRNCPTPDCSQVYRVASKTEKLPATFTCDKCLVSICTDCHTAHPAVTCAEHKGDTSGGLHALDKVKKELGIQDSVDLGGRSIQVVVGSSTPVTFSVHEKVICASSNFFKKAVLGGWRESEEGLVRLESDSPDVFNVYMQWLYYRTIPVRIDEPGIRGNAEYMLLAKAFVLGDMLQDGGFQDAVMDAMVDKTSSEASDGQKWYPVGPVIRFIYENTLASSKARLFLVDVYTFKGHGNWLTDWATQDDLPKEFLFDIAQSLLNKRQRLEWHGLVQGSCEYHQHGASDCYKSLLALRPKPG</sequence>
<dbReference type="SUPFAM" id="SSF90229">
    <property type="entry name" value="CCCH zinc finger"/>
    <property type="match status" value="1"/>
</dbReference>
<accession>A0A430LBH2</accession>
<gene>
    <name evidence="10" type="ORF">BHE90_012488</name>
</gene>
<dbReference type="EMBL" id="MIKF01000279">
    <property type="protein sequence ID" value="RTE73092.1"/>
    <property type="molecule type" value="Genomic_DNA"/>
</dbReference>
<feature type="region of interest" description="Disordered" evidence="6">
    <location>
        <begin position="53"/>
        <end position="78"/>
    </location>
</feature>
<dbReference type="InterPro" id="IPR002867">
    <property type="entry name" value="IBR_dom"/>
</dbReference>
<dbReference type="InterPro" id="IPR000504">
    <property type="entry name" value="RRM_dom"/>
</dbReference>
<dbReference type="SUPFAM" id="SSF57850">
    <property type="entry name" value="RING/U-box"/>
    <property type="match status" value="1"/>
</dbReference>
<evidence type="ECO:0000313" key="10">
    <source>
        <dbReference type="EMBL" id="RTE73092.1"/>
    </source>
</evidence>
<dbReference type="Pfam" id="PF00651">
    <property type="entry name" value="BTB"/>
    <property type="match status" value="1"/>
</dbReference>
<evidence type="ECO:0000256" key="1">
    <source>
        <dbReference type="ARBA" id="ARBA00022723"/>
    </source>
</evidence>
<feature type="compositionally biased region" description="Low complexity" evidence="6">
    <location>
        <begin position="60"/>
        <end position="76"/>
    </location>
</feature>
<dbReference type="InterPro" id="IPR013083">
    <property type="entry name" value="Znf_RING/FYVE/PHD"/>
</dbReference>
<dbReference type="Gene3D" id="3.30.710.10">
    <property type="entry name" value="Potassium Channel Kv1.1, Chain A"/>
    <property type="match status" value="1"/>
</dbReference>
<feature type="domain" description="BTB" evidence="8">
    <location>
        <begin position="786"/>
        <end position="856"/>
    </location>
</feature>
<dbReference type="InterPro" id="IPR001841">
    <property type="entry name" value="Znf_RING"/>
</dbReference>
<dbReference type="InterPro" id="IPR000210">
    <property type="entry name" value="BTB/POZ_dom"/>
</dbReference>
<dbReference type="Proteomes" id="UP000287124">
    <property type="component" value="Unassembled WGS sequence"/>
</dbReference>
<dbReference type="SUPFAM" id="SSF54928">
    <property type="entry name" value="RNA-binding domain, RBD"/>
    <property type="match status" value="1"/>
</dbReference>
<feature type="zinc finger region" description="C3H1-type" evidence="5">
    <location>
        <begin position="76"/>
        <end position="103"/>
    </location>
</feature>
<evidence type="ECO:0000259" key="9">
    <source>
        <dbReference type="PROSITE" id="PS50103"/>
    </source>
</evidence>
<feature type="region of interest" description="Disordered" evidence="6">
    <location>
        <begin position="98"/>
        <end position="119"/>
    </location>
</feature>
<dbReference type="Pfam" id="PF18044">
    <property type="entry name" value="zf-CCCH_4"/>
    <property type="match status" value="1"/>
</dbReference>
<dbReference type="InterPro" id="IPR000571">
    <property type="entry name" value="Znf_CCCH"/>
</dbReference>
<evidence type="ECO:0000256" key="2">
    <source>
        <dbReference type="ARBA" id="ARBA00022771"/>
    </source>
</evidence>
<evidence type="ECO:0000313" key="11">
    <source>
        <dbReference type="Proteomes" id="UP000287124"/>
    </source>
</evidence>
<evidence type="ECO:0000259" key="7">
    <source>
        <dbReference type="PROSITE" id="PS50089"/>
    </source>
</evidence>
<dbReference type="CDD" id="cd18186">
    <property type="entry name" value="BTB_POZ_ZBTB_KLHL-like"/>
    <property type="match status" value="1"/>
</dbReference>
<dbReference type="Gene3D" id="3.30.70.330">
    <property type="match status" value="1"/>
</dbReference>
<name>A0A430LBH2_9HYPO</name>
<keyword evidence="4 5" id="KW-0862">Zinc</keyword>
<feature type="domain" description="C3H1-type" evidence="9">
    <location>
        <begin position="76"/>
        <end position="103"/>
    </location>
</feature>
<dbReference type="Pfam" id="PF00076">
    <property type="entry name" value="RRM_1"/>
    <property type="match status" value="1"/>
</dbReference>
<keyword evidence="1 5" id="KW-0479">Metal-binding</keyword>
<evidence type="ECO:0000259" key="8">
    <source>
        <dbReference type="PROSITE" id="PS50097"/>
    </source>
</evidence>
<dbReference type="InterPro" id="IPR011333">
    <property type="entry name" value="SKP1/BTB/POZ_sf"/>
</dbReference>
<dbReference type="GO" id="GO:0008270">
    <property type="term" value="F:zinc ion binding"/>
    <property type="evidence" value="ECO:0007669"/>
    <property type="project" value="UniProtKB-KW"/>
</dbReference>
<dbReference type="SMART" id="SM00356">
    <property type="entry name" value="ZnF_C3H1"/>
    <property type="match status" value="1"/>
</dbReference>